<keyword evidence="2" id="KW-0547">Nucleotide-binding</keyword>
<dbReference type="CDD" id="cd00009">
    <property type="entry name" value="AAA"/>
    <property type="match status" value="1"/>
</dbReference>
<dbReference type="GO" id="GO:0006355">
    <property type="term" value="P:regulation of DNA-templated transcription"/>
    <property type="evidence" value="ECO:0007669"/>
    <property type="project" value="InterPro"/>
</dbReference>
<evidence type="ECO:0000256" key="4">
    <source>
        <dbReference type="ARBA" id="ARBA00023012"/>
    </source>
</evidence>
<dbReference type="PROSITE" id="PS50045">
    <property type="entry name" value="SIGMA54_INTERACT_4"/>
    <property type="match status" value="1"/>
</dbReference>
<dbReference type="Gene3D" id="1.10.10.60">
    <property type="entry name" value="Homeodomain-like"/>
    <property type="match status" value="1"/>
</dbReference>
<dbReference type="PROSITE" id="PS00675">
    <property type="entry name" value="SIGMA54_INTERACT_1"/>
    <property type="match status" value="1"/>
</dbReference>
<dbReference type="Gene3D" id="3.40.50.300">
    <property type="entry name" value="P-loop containing nucleotide triphosphate hydrolases"/>
    <property type="match status" value="1"/>
</dbReference>
<evidence type="ECO:0000256" key="8">
    <source>
        <dbReference type="PROSITE-ProRule" id="PRU00169"/>
    </source>
</evidence>
<dbReference type="SUPFAM" id="SSF52172">
    <property type="entry name" value="CheY-like"/>
    <property type="match status" value="1"/>
</dbReference>
<name>B8J5V3_ANAD2</name>
<sequence length="463" mass="50498">MSRVLLVDDEPSVRAALKELVQGRGWEPVLACSASEALEQLERADVLVTDFSMPEMDGLALLQAVRERDEWLPVILLTAHGSERLAVRAMKAGAYEYVPKPFDVDELALAIGRALEARLLRQRNRQLTVEHAIGRRLVFESANMRQVLAATARVAAREITVLVCGETGTGKELIGTLLHALSKRAAGPLVRFNCSAIPAELAEAELFGHVRGAFTGAVQARPGFFAQADGGTLVLDEVGELPLGIQAKLLRALQEGEIQPVGSGRVERVDVRIVACTHRDLRADVQAGRFREDLYYRLAVVELTVPPLRDRREDIPALAHEFALRYAERFGSEDVRLAPALIERLVEADWPGNVRQLENVVARMVALSGGGEIGPDAFEATSVPADRPAAVARGGEETRTLREQLDELERAVIARTMAAVRGNQSEAARRLGISRNTLTERLRRYELVTDAVEGAAATAGAVR</sequence>
<evidence type="ECO:0000256" key="1">
    <source>
        <dbReference type="ARBA" id="ARBA00022553"/>
    </source>
</evidence>
<feature type="domain" description="Sigma-54 factor interaction" evidence="9">
    <location>
        <begin position="137"/>
        <end position="366"/>
    </location>
</feature>
<gene>
    <name evidence="11" type="ordered locus">A2cp1_1708</name>
</gene>
<dbReference type="PROSITE" id="PS00688">
    <property type="entry name" value="SIGMA54_INTERACT_3"/>
    <property type="match status" value="1"/>
</dbReference>
<keyword evidence="4" id="KW-0902">Two-component regulatory system</keyword>
<keyword evidence="3" id="KW-0067">ATP-binding</keyword>
<dbReference type="InterPro" id="IPR025943">
    <property type="entry name" value="Sigma_54_int_dom_ATP-bd_2"/>
</dbReference>
<keyword evidence="1 8" id="KW-0597">Phosphoprotein</keyword>
<proteinExistence type="predicted"/>
<dbReference type="Pfam" id="PF25601">
    <property type="entry name" value="AAA_lid_14"/>
    <property type="match status" value="1"/>
</dbReference>
<dbReference type="InterPro" id="IPR009057">
    <property type="entry name" value="Homeodomain-like_sf"/>
</dbReference>
<accession>B8J5V3</accession>
<keyword evidence="6" id="KW-0238">DNA-binding</keyword>
<feature type="modified residue" description="4-aspartylphosphate" evidence="8">
    <location>
        <position position="50"/>
    </location>
</feature>
<evidence type="ECO:0000259" key="10">
    <source>
        <dbReference type="PROSITE" id="PS50110"/>
    </source>
</evidence>
<dbReference type="Gene3D" id="1.10.8.60">
    <property type="match status" value="1"/>
</dbReference>
<keyword evidence="7" id="KW-0804">Transcription</keyword>
<evidence type="ECO:0000256" key="5">
    <source>
        <dbReference type="ARBA" id="ARBA00023015"/>
    </source>
</evidence>
<dbReference type="Pfam" id="PF00072">
    <property type="entry name" value="Response_reg"/>
    <property type="match status" value="1"/>
</dbReference>
<evidence type="ECO:0000313" key="11">
    <source>
        <dbReference type="EMBL" id="ACL65050.1"/>
    </source>
</evidence>
<dbReference type="GO" id="GO:0043565">
    <property type="term" value="F:sequence-specific DNA binding"/>
    <property type="evidence" value="ECO:0007669"/>
    <property type="project" value="InterPro"/>
</dbReference>
<organism evidence="11 12">
    <name type="scientific">Anaeromyxobacter dehalogenans (strain ATCC BAA-258 / DSM 21875 / 2CP-1)</name>
    <dbReference type="NCBI Taxonomy" id="455488"/>
    <lineage>
        <taxon>Bacteria</taxon>
        <taxon>Pseudomonadati</taxon>
        <taxon>Myxococcota</taxon>
        <taxon>Myxococcia</taxon>
        <taxon>Myxococcales</taxon>
        <taxon>Cystobacterineae</taxon>
        <taxon>Anaeromyxobacteraceae</taxon>
        <taxon>Anaeromyxobacter</taxon>
    </lineage>
</organism>
<keyword evidence="5" id="KW-0805">Transcription regulation</keyword>
<dbReference type="FunFam" id="3.40.50.300:FF:000006">
    <property type="entry name" value="DNA-binding transcriptional regulator NtrC"/>
    <property type="match status" value="1"/>
</dbReference>
<dbReference type="InterPro" id="IPR025944">
    <property type="entry name" value="Sigma_54_int_dom_CS"/>
</dbReference>
<dbReference type="Gene3D" id="3.40.50.2300">
    <property type="match status" value="1"/>
</dbReference>
<dbReference type="GO" id="GO:0000160">
    <property type="term" value="P:phosphorelay signal transduction system"/>
    <property type="evidence" value="ECO:0007669"/>
    <property type="project" value="UniProtKB-KW"/>
</dbReference>
<evidence type="ECO:0000313" key="12">
    <source>
        <dbReference type="Proteomes" id="UP000007089"/>
    </source>
</evidence>
<dbReference type="Pfam" id="PF00158">
    <property type="entry name" value="Sigma54_activat"/>
    <property type="match status" value="1"/>
</dbReference>
<evidence type="ECO:0000259" key="9">
    <source>
        <dbReference type="PROSITE" id="PS50045"/>
    </source>
</evidence>
<dbReference type="PROSITE" id="PS50110">
    <property type="entry name" value="RESPONSE_REGULATORY"/>
    <property type="match status" value="1"/>
</dbReference>
<evidence type="ECO:0000256" key="2">
    <source>
        <dbReference type="ARBA" id="ARBA00022741"/>
    </source>
</evidence>
<dbReference type="SMART" id="SM00382">
    <property type="entry name" value="AAA"/>
    <property type="match status" value="1"/>
</dbReference>
<dbReference type="HOGENOM" id="CLU_000445_0_6_7"/>
<dbReference type="EMBL" id="CP001359">
    <property type="protein sequence ID" value="ACL65050.1"/>
    <property type="molecule type" value="Genomic_DNA"/>
</dbReference>
<evidence type="ECO:0000256" key="6">
    <source>
        <dbReference type="ARBA" id="ARBA00023125"/>
    </source>
</evidence>
<dbReference type="SMART" id="SM00448">
    <property type="entry name" value="REC"/>
    <property type="match status" value="1"/>
</dbReference>
<dbReference type="AlphaFoldDB" id="B8J5V3"/>
<evidence type="ECO:0000256" key="3">
    <source>
        <dbReference type="ARBA" id="ARBA00022840"/>
    </source>
</evidence>
<reference evidence="11" key="1">
    <citation type="submission" date="2009-01" db="EMBL/GenBank/DDBJ databases">
        <title>Complete sequence of Anaeromyxobacter dehalogenans 2CP-1.</title>
        <authorList>
            <consortium name="US DOE Joint Genome Institute"/>
            <person name="Lucas S."/>
            <person name="Copeland A."/>
            <person name="Lapidus A."/>
            <person name="Glavina del Rio T."/>
            <person name="Dalin E."/>
            <person name="Tice H."/>
            <person name="Bruce D."/>
            <person name="Goodwin L."/>
            <person name="Pitluck S."/>
            <person name="Saunders E."/>
            <person name="Brettin T."/>
            <person name="Detter J.C."/>
            <person name="Han C."/>
            <person name="Larimer F."/>
            <person name="Land M."/>
            <person name="Hauser L."/>
            <person name="Kyrpides N."/>
            <person name="Ovchinnikova G."/>
            <person name="Beliaev A.S."/>
            <person name="Richardson P."/>
        </authorList>
    </citation>
    <scope>NUCLEOTIDE SEQUENCE</scope>
    <source>
        <strain evidence="11">2CP-1</strain>
    </source>
</reference>
<dbReference type="InterPro" id="IPR001789">
    <property type="entry name" value="Sig_transdc_resp-reg_receiver"/>
</dbReference>
<keyword evidence="12" id="KW-1185">Reference proteome</keyword>
<dbReference type="SUPFAM" id="SSF52540">
    <property type="entry name" value="P-loop containing nucleoside triphosphate hydrolases"/>
    <property type="match status" value="1"/>
</dbReference>
<dbReference type="Pfam" id="PF02954">
    <property type="entry name" value="HTH_8"/>
    <property type="match status" value="1"/>
</dbReference>
<dbReference type="RefSeq" id="WP_012632977.1">
    <property type="nucleotide sequence ID" value="NC_011891.1"/>
</dbReference>
<protein>
    <submittedName>
        <fullName evidence="11">Two component, sigma54 specific, transcriptional regulator, Fis family</fullName>
    </submittedName>
</protein>
<dbReference type="InterPro" id="IPR003593">
    <property type="entry name" value="AAA+_ATPase"/>
</dbReference>
<dbReference type="Proteomes" id="UP000007089">
    <property type="component" value="Chromosome"/>
</dbReference>
<dbReference type="InterPro" id="IPR027417">
    <property type="entry name" value="P-loop_NTPase"/>
</dbReference>
<dbReference type="PROSITE" id="PS00676">
    <property type="entry name" value="SIGMA54_INTERACT_2"/>
    <property type="match status" value="1"/>
</dbReference>
<evidence type="ECO:0000256" key="7">
    <source>
        <dbReference type="ARBA" id="ARBA00023163"/>
    </source>
</evidence>
<dbReference type="KEGG" id="acp:A2cp1_1708"/>
<dbReference type="PRINTS" id="PR01590">
    <property type="entry name" value="HTHFIS"/>
</dbReference>
<dbReference type="GO" id="GO:0005524">
    <property type="term" value="F:ATP binding"/>
    <property type="evidence" value="ECO:0007669"/>
    <property type="project" value="UniProtKB-KW"/>
</dbReference>
<dbReference type="InterPro" id="IPR058031">
    <property type="entry name" value="AAA_lid_NorR"/>
</dbReference>
<dbReference type="InterPro" id="IPR025662">
    <property type="entry name" value="Sigma_54_int_dom_ATP-bd_1"/>
</dbReference>
<dbReference type="InterPro" id="IPR002078">
    <property type="entry name" value="Sigma_54_int"/>
</dbReference>
<dbReference type="SUPFAM" id="SSF46689">
    <property type="entry name" value="Homeodomain-like"/>
    <property type="match status" value="1"/>
</dbReference>
<dbReference type="FunFam" id="3.40.50.2300:FF:000018">
    <property type="entry name" value="DNA-binding transcriptional regulator NtrC"/>
    <property type="match status" value="1"/>
</dbReference>
<dbReference type="InterPro" id="IPR002197">
    <property type="entry name" value="HTH_Fis"/>
</dbReference>
<feature type="domain" description="Response regulatory" evidence="10">
    <location>
        <begin position="3"/>
        <end position="115"/>
    </location>
</feature>
<dbReference type="PANTHER" id="PTHR32071">
    <property type="entry name" value="TRANSCRIPTIONAL REGULATORY PROTEIN"/>
    <property type="match status" value="1"/>
</dbReference>
<dbReference type="InterPro" id="IPR011006">
    <property type="entry name" value="CheY-like_superfamily"/>
</dbReference>